<evidence type="ECO:0000256" key="1">
    <source>
        <dbReference type="SAM" id="MobiDB-lite"/>
    </source>
</evidence>
<sequence>MGARRRRRRKMERRGGYARGPHQAATAKREVRTETKDPRMEASGSEDFAGVKATARRDAQAREGRMAPLLAQVEHMLDGLDDMDGVEDVPFDELIGMQGLVFHLVENAITICITYKSDGFKRMKKTTADGAVVLGNPVAPPVNGDVYADISPENVVVQ</sequence>
<name>A0A9R0QKD2_TRITD</name>
<dbReference type="Gramene" id="TRITD1Bv1G016580.2">
    <property type="protein sequence ID" value="TRITD1Bv1G016580.2"/>
    <property type="gene ID" value="TRITD1Bv1G016580"/>
</dbReference>
<dbReference type="EMBL" id="LT934112">
    <property type="protein sequence ID" value="VAH13121.1"/>
    <property type="molecule type" value="Genomic_DNA"/>
</dbReference>
<feature type="compositionally biased region" description="Basic and acidic residues" evidence="1">
    <location>
        <begin position="27"/>
        <end position="40"/>
    </location>
</feature>
<accession>A0A9R0QKD2</accession>
<organism evidence="2 3">
    <name type="scientific">Triticum turgidum subsp. durum</name>
    <name type="common">Durum wheat</name>
    <name type="synonym">Triticum durum</name>
    <dbReference type="NCBI Taxonomy" id="4567"/>
    <lineage>
        <taxon>Eukaryota</taxon>
        <taxon>Viridiplantae</taxon>
        <taxon>Streptophyta</taxon>
        <taxon>Embryophyta</taxon>
        <taxon>Tracheophyta</taxon>
        <taxon>Spermatophyta</taxon>
        <taxon>Magnoliopsida</taxon>
        <taxon>Liliopsida</taxon>
        <taxon>Poales</taxon>
        <taxon>Poaceae</taxon>
        <taxon>BOP clade</taxon>
        <taxon>Pooideae</taxon>
        <taxon>Triticodae</taxon>
        <taxon>Triticeae</taxon>
        <taxon>Triticinae</taxon>
        <taxon>Triticum</taxon>
    </lineage>
</organism>
<feature type="compositionally biased region" description="Basic residues" evidence="1">
    <location>
        <begin position="1"/>
        <end position="12"/>
    </location>
</feature>
<evidence type="ECO:0000313" key="3">
    <source>
        <dbReference type="Proteomes" id="UP000324705"/>
    </source>
</evidence>
<dbReference type="AlphaFoldDB" id="A0A9R0QKD2"/>
<gene>
    <name evidence="2" type="ORF">TRITD_1Bv1G016580</name>
</gene>
<proteinExistence type="predicted"/>
<feature type="region of interest" description="Disordered" evidence="1">
    <location>
        <begin position="1"/>
        <end position="63"/>
    </location>
</feature>
<dbReference type="Proteomes" id="UP000324705">
    <property type="component" value="Chromosome 1B"/>
</dbReference>
<protein>
    <submittedName>
        <fullName evidence="2">Uncharacterized protein</fullName>
    </submittedName>
</protein>
<evidence type="ECO:0000313" key="2">
    <source>
        <dbReference type="EMBL" id="VAH13121.1"/>
    </source>
</evidence>
<reference evidence="2 3" key="1">
    <citation type="submission" date="2017-09" db="EMBL/GenBank/DDBJ databases">
        <authorList>
            <consortium name="International Durum Wheat Genome Sequencing Consortium (IDWGSC)"/>
            <person name="Milanesi L."/>
        </authorList>
    </citation>
    <scope>NUCLEOTIDE SEQUENCE [LARGE SCALE GENOMIC DNA]</scope>
    <source>
        <strain evidence="3">cv. Svevo</strain>
    </source>
</reference>
<keyword evidence="3" id="KW-1185">Reference proteome</keyword>